<gene>
    <name evidence="3" type="ordered locus">bpr_II023</name>
</gene>
<dbReference type="Pfam" id="PF01661">
    <property type="entry name" value="Macro"/>
    <property type="match status" value="1"/>
</dbReference>
<proteinExistence type="predicted"/>
<organism evidence="3 4">
    <name type="scientific">Butyrivibrio proteoclasticus (strain ATCC 51982 / DSM 14932 / B316)</name>
    <name type="common">Clostridium proteoclasticum</name>
    <dbReference type="NCBI Taxonomy" id="515622"/>
    <lineage>
        <taxon>Bacteria</taxon>
        <taxon>Bacillati</taxon>
        <taxon>Bacillota</taxon>
        <taxon>Clostridia</taxon>
        <taxon>Lachnospirales</taxon>
        <taxon>Lachnospiraceae</taxon>
        <taxon>Butyrivibrio</taxon>
    </lineage>
</organism>
<accession>E0S3I2</accession>
<geneLocation type="plasmid" evidence="3 4">
    <name>pCY360</name>
</geneLocation>
<comment type="catalytic activity">
    <reaction evidence="1">
        <text>an N-(ADP-alpha-D-ribosyl)-thymidine in DNA + H2O = a thymidine in DNA + ADP-D-ribose</text>
        <dbReference type="Rhea" id="RHEA:71655"/>
        <dbReference type="Rhea" id="RHEA-COMP:13556"/>
        <dbReference type="Rhea" id="RHEA-COMP:18051"/>
        <dbReference type="ChEBI" id="CHEBI:15377"/>
        <dbReference type="ChEBI" id="CHEBI:57967"/>
        <dbReference type="ChEBI" id="CHEBI:137386"/>
        <dbReference type="ChEBI" id="CHEBI:191199"/>
    </reaction>
    <physiologicalReaction direction="left-to-right" evidence="1">
        <dbReference type="Rhea" id="RHEA:71656"/>
    </physiologicalReaction>
</comment>
<dbReference type="RefSeq" id="WP_013282614.1">
    <property type="nucleotide sequence ID" value="NC_014389.1"/>
</dbReference>
<dbReference type="Gene3D" id="3.40.220.10">
    <property type="entry name" value="Leucine Aminopeptidase, subunit E, domain 1"/>
    <property type="match status" value="1"/>
</dbReference>
<evidence type="ECO:0000313" key="3">
    <source>
        <dbReference type="EMBL" id="ADL35964.1"/>
    </source>
</evidence>
<keyword evidence="3" id="KW-0614">Plasmid</keyword>
<evidence type="ECO:0000313" key="4">
    <source>
        <dbReference type="Proteomes" id="UP000001299"/>
    </source>
</evidence>
<dbReference type="Proteomes" id="UP000001299">
    <property type="component" value="Plasmid pCY360"/>
</dbReference>
<reference evidence="3 4" key="1">
    <citation type="journal article" date="2010" name="PLoS ONE">
        <title>The glycobiome of the rumen bacterium Butyrivibrio proteoclasticus B316(T) highlights adaptation to a polysaccharide-rich environment.</title>
        <authorList>
            <person name="Kelly W.J."/>
            <person name="Leahy S.C."/>
            <person name="Altermann E."/>
            <person name="Yeoman C.J."/>
            <person name="Dunne J.C."/>
            <person name="Kong Z."/>
            <person name="Pacheco D.M."/>
            <person name="Li D."/>
            <person name="Noel S.J."/>
            <person name="Moon C.D."/>
            <person name="Cookson A.L."/>
            <person name="Attwood G.T."/>
        </authorList>
    </citation>
    <scope>NUCLEOTIDE SEQUENCE [LARGE SCALE GENOMIC DNA]</scope>
    <source>
        <strain evidence="4">ATCC 51982 / DSM 14932 / B316</strain>
        <plasmid evidence="4">Plasmid pCY360</plasmid>
    </source>
</reference>
<feature type="domain" description="Macro" evidence="2">
    <location>
        <begin position="1"/>
        <end position="168"/>
    </location>
</feature>
<dbReference type="GO" id="GO:0140291">
    <property type="term" value="P:peptidyl-glutamate ADP-deribosylation"/>
    <property type="evidence" value="ECO:0007669"/>
    <property type="project" value="TreeGrafter"/>
</dbReference>
<protein>
    <submittedName>
        <fullName evidence="3">Appr-1-p processing domain-containing protein</fullName>
    </submittedName>
</protein>
<evidence type="ECO:0000259" key="2">
    <source>
        <dbReference type="PROSITE" id="PS51154"/>
    </source>
</evidence>
<dbReference type="HOGENOM" id="CLU_054419_3_1_9"/>
<dbReference type="PANTHER" id="PTHR12521">
    <property type="entry name" value="PROTEIN C6ORF130"/>
    <property type="match status" value="1"/>
</dbReference>
<dbReference type="SMART" id="SM00506">
    <property type="entry name" value="A1pp"/>
    <property type="match status" value="1"/>
</dbReference>
<dbReference type="PANTHER" id="PTHR12521:SF0">
    <property type="entry name" value="ADP-RIBOSE GLYCOHYDROLASE OARD1"/>
    <property type="match status" value="1"/>
</dbReference>
<dbReference type="SUPFAM" id="SSF52949">
    <property type="entry name" value="Macro domain-like"/>
    <property type="match status" value="1"/>
</dbReference>
<dbReference type="InterPro" id="IPR043472">
    <property type="entry name" value="Macro_dom-like"/>
</dbReference>
<dbReference type="EMBL" id="CP001812">
    <property type="protein sequence ID" value="ADL35964.1"/>
    <property type="molecule type" value="Genomic_DNA"/>
</dbReference>
<keyword evidence="4" id="KW-1185">Reference proteome</keyword>
<evidence type="ECO:0000256" key="1">
    <source>
        <dbReference type="ARBA" id="ARBA00035885"/>
    </source>
</evidence>
<sequence>MIIEKQGNLLDEKADILVHQTNCVGAMGAGIARQIRTQLLTPAEYSKYVQACKTKGFKELLGQTQLLKTVDGRLVANCFGETVPTHDKNDTDYDALMHCINRVKNYAVKNKMSVAIPGLLGCGLAGGDWNIVRKMIYNIFATAPEVSVTICYFSMNEYQKYNRQPAAV</sequence>
<dbReference type="InterPro" id="IPR002589">
    <property type="entry name" value="Macro_dom"/>
</dbReference>
<dbReference type="InterPro" id="IPR050892">
    <property type="entry name" value="ADP-ribose_metab_enzymes"/>
</dbReference>
<dbReference type="KEGG" id="bpb:bpr_II023"/>
<name>E0S3I2_BUTPB</name>
<dbReference type="PROSITE" id="PS51154">
    <property type="entry name" value="MACRO"/>
    <property type="match status" value="1"/>
</dbReference>
<dbReference type="AlphaFoldDB" id="E0S3I2"/>